<proteinExistence type="predicted"/>
<evidence type="ECO:0000313" key="2">
    <source>
        <dbReference type="Proteomes" id="UP000179179"/>
    </source>
</evidence>
<dbReference type="STRING" id="109264.A0A1F8A956"/>
<keyword evidence="2" id="KW-1185">Reference proteome</keyword>
<evidence type="ECO:0000313" key="1">
    <source>
        <dbReference type="EMBL" id="OGM48264.1"/>
    </source>
</evidence>
<dbReference type="Proteomes" id="UP000179179">
    <property type="component" value="Unassembled WGS sequence"/>
</dbReference>
<reference evidence="1 2" key="1">
    <citation type="journal article" date="2016" name="Genome Biol. Evol.">
        <title>Draft genome sequence of an aflatoxigenic Aspergillus species, A. bombycis.</title>
        <authorList>
            <person name="Moore G.G."/>
            <person name="Mack B.M."/>
            <person name="Beltz S.B."/>
            <person name="Gilbert M.K."/>
        </authorList>
    </citation>
    <scope>NUCLEOTIDE SEQUENCE [LARGE SCALE GENOMIC DNA]</scope>
    <source>
        <strain evidence="2">NRRL 26010</strain>
    </source>
</reference>
<organism evidence="1 2">
    <name type="scientific">Aspergillus bombycis</name>
    <dbReference type="NCBI Taxonomy" id="109264"/>
    <lineage>
        <taxon>Eukaryota</taxon>
        <taxon>Fungi</taxon>
        <taxon>Dikarya</taxon>
        <taxon>Ascomycota</taxon>
        <taxon>Pezizomycotina</taxon>
        <taxon>Eurotiomycetes</taxon>
        <taxon>Eurotiomycetidae</taxon>
        <taxon>Eurotiales</taxon>
        <taxon>Aspergillaceae</taxon>
        <taxon>Aspergillus</taxon>
    </lineage>
</organism>
<gene>
    <name evidence="1" type="ORF">ABOM_002117</name>
</gene>
<sequence>MSYSGRHDKWIWKMPCQFRLFLLKWATEPNKTSITGVDTWLWHPSGNIVLLVEKTGQVIDERDEEVGYAKPVEAAQAHCEKEATASCEVEKATLSQIEKVECERKMTGTCNANATATAEVLKARCAQQKAGCDKIAETANSLEAIKAQFEDENVTLGQTKRAECEKGMAEKCELRLLRQSQH</sequence>
<accession>A0A1F8A956</accession>
<comment type="caution">
    <text evidence="1">The sequence shown here is derived from an EMBL/GenBank/DDBJ whole genome shotgun (WGS) entry which is preliminary data.</text>
</comment>
<dbReference type="OrthoDB" id="4831104at2759"/>
<dbReference type="GeneID" id="34445507"/>
<dbReference type="RefSeq" id="XP_022391981.1">
    <property type="nucleotide sequence ID" value="XM_022529247.1"/>
</dbReference>
<dbReference type="EMBL" id="LYCR01000017">
    <property type="protein sequence ID" value="OGM48264.1"/>
    <property type="molecule type" value="Genomic_DNA"/>
</dbReference>
<protein>
    <submittedName>
        <fullName evidence="1">Uncharacterized protein</fullName>
    </submittedName>
</protein>
<name>A0A1F8A956_9EURO</name>
<dbReference type="AlphaFoldDB" id="A0A1F8A956"/>